<comment type="caution">
    <text evidence="1">The sequence shown here is derived from an EMBL/GenBank/DDBJ whole genome shotgun (WGS) entry which is preliminary data.</text>
</comment>
<dbReference type="EMBL" id="CAMGYJ010000005">
    <property type="protein sequence ID" value="CAI0422155.1"/>
    <property type="molecule type" value="Genomic_DNA"/>
</dbReference>
<evidence type="ECO:0000313" key="1">
    <source>
        <dbReference type="EMBL" id="CAI0422155.1"/>
    </source>
</evidence>
<organism evidence="1 2">
    <name type="scientific">Linum tenue</name>
    <dbReference type="NCBI Taxonomy" id="586396"/>
    <lineage>
        <taxon>Eukaryota</taxon>
        <taxon>Viridiplantae</taxon>
        <taxon>Streptophyta</taxon>
        <taxon>Embryophyta</taxon>
        <taxon>Tracheophyta</taxon>
        <taxon>Spermatophyta</taxon>
        <taxon>Magnoliopsida</taxon>
        <taxon>eudicotyledons</taxon>
        <taxon>Gunneridae</taxon>
        <taxon>Pentapetalae</taxon>
        <taxon>rosids</taxon>
        <taxon>fabids</taxon>
        <taxon>Malpighiales</taxon>
        <taxon>Linaceae</taxon>
        <taxon>Linum</taxon>
    </lineage>
</organism>
<sequence length="70" mass="7902">MQRQACQGRRVFDGWSSRSEGKVWTTPVRCEGEWCKGGCQGNNEGLFLARAKVEVRPLNRLGEGSVLQYQ</sequence>
<dbReference type="AlphaFoldDB" id="A0AAV0KJW5"/>
<gene>
    <name evidence="1" type="ORF">LITE_LOCUS19043</name>
</gene>
<keyword evidence="2" id="KW-1185">Reference proteome</keyword>
<reference evidence="1" key="1">
    <citation type="submission" date="2022-08" db="EMBL/GenBank/DDBJ databases">
        <authorList>
            <person name="Gutierrez-Valencia J."/>
        </authorList>
    </citation>
    <scope>NUCLEOTIDE SEQUENCE</scope>
</reference>
<name>A0AAV0KJW5_9ROSI</name>
<proteinExistence type="predicted"/>
<evidence type="ECO:0000313" key="2">
    <source>
        <dbReference type="Proteomes" id="UP001154282"/>
    </source>
</evidence>
<accession>A0AAV0KJW5</accession>
<protein>
    <submittedName>
        <fullName evidence="1">Uncharacterized protein</fullName>
    </submittedName>
</protein>
<dbReference type="Proteomes" id="UP001154282">
    <property type="component" value="Unassembled WGS sequence"/>
</dbReference>